<dbReference type="STRING" id="88431.ERS852423_00271"/>
<sequence>MRKEKSRSPPKLSNGRFLLILACLPTTCKNTDSQGCVSIDFTLYYLGDCWYFPNRQNKKSQLKNLSNIERNEVKQYGNEICRARYGTVFWNS</sequence>
<protein>
    <submittedName>
        <fullName evidence="1">Uncharacterized protein</fullName>
    </submittedName>
</protein>
<accession>A0A174NK08</accession>
<evidence type="ECO:0000313" key="2">
    <source>
        <dbReference type="Proteomes" id="UP000095485"/>
    </source>
</evidence>
<evidence type="ECO:0000313" key="1">
    <source>
        <dbReference type="EMBL" id="CUP48964.1"/>
    </source>
</evidence>
<organism evidence="1 2">
    <name type="scientific">Dorea longicatena</name>
    <dbReference type="NCBI Taxonomy" id="88431"/>
    <lineage>
        <taxon>Bacteria</taxon>
        <taxon>Bacillati</taxon>
        <taxon>Bacillota</taxon>
        <taxon>Clostridia</taxon>
        <taxon>Lachnospirales</taxon>
        <taxon>Lachnospiraceae</taxon>
        <taxon>Dorea</taxon>
    </lineage>
</organism>
<dbReference type="OrthoDB" id="1649686at2"/>
<dbReference type="EMBL" id="CZAY01000008">
    <property type="protein sequence ID" value="CUP48964.1"/>
    <property type="molecule type" value="Genomic_DNA"/>
</dbReference>
<dbReference type="AlphaFoldDB" id="A0A174NK08"/>
<name>A0A174NK08_9FIRM</name>
<gene>
    <name evidence="1" type="ORF">ERS852526_01251</name>
</gene>
<proteinExistence type="predicted"/>
<reference evidence="1 2" key="1">
    <citation type="submission" date="2015-09" db="EMBL/GenBank/DDBJ databases">
        <authorList>
            <consortium name="Pathogen Informatics"/>
        </authorList>
    </citation>
    <scope>NUCLEOTIDE SEQUENCE [LARGE SCALE GENOMIC DNA]</scope>
    <source>
        <strain evidence="1 2">2789STDY5834914</strain>
    </source>
</reference>
<dbReference type="Proteomes" id="UP000095485">
    <property type="component" value="Unassembled WGS sequence"/>
</dbReference>